<dbReference type="OrthoDB" id="9778690at2"/>
<evidence type="ECO:0000256" key="1">
    <source>
        <dbReference type="ARBA" id="ARBA00006432"/>
    </source>
</evidence>
<dbReference type="GO" id="GO:0006633">
    <property type="term" value="P:fatty acid biosynthetic process"/>
    <property type="evidence" value="ECO:0007669"/>
    <property type="project" value="TreeGrafter"/>
</dbReference>
<dbReference type="HOGENOM" id="CLU_000022_23_7_6"/>
<feature type="domain" description="AMP-dependent synthetase/ligase" evidence="2">
    <location>
        <begin position="42"/>
        <end position="408"/>
    </location>
</feature>
<dbReference type="GO" id="GO:0016874">
    <property type="term" value="F:ligase activity"/>
    <property type="evidence" value="ECO:0007669"/>
    <property type="project" value="UniProtKB-KW"/>
</dbReference>
<gene>
    <name evidence="3" type="ordered locus">HCH_03599</name>
</gene>
<dbReference type="Gene3D" id="3.30.300.30">
    <property type="match status" value="1"/>
</dbReference>
<dbReference type="InterPro" id="IPR000873">
    <property type="entry name" value="AMP-dep_synth/lig_dom"/>
</dbReference>
<organism evidence="3 4">
    <name type="scientific">Hahella chejuensis (strain KCTC 2396)</name>
    <dbReference type="NCBI Taxonomy" id="349521"/>
    <lineage>
        <taxon>Bacteria</taxon>
        <taxon>Pseudomonadati</taxon>
        <taxon>Pseudomonadota</taxon>
        <taxon>Gammaproteobacteria</taxon>
        <taxon>Oceanospirillales</taxon>
        <taxon>Hahellaceae</taxon>
        <taxon>Hahella</taxon>
    </lineage>
</organism>
<dbReference type="STRING" id="349521.HCH_03599"/>
<dbReference type="GO" id="GO:0005886">
    <property type="term" value="C:plasma membrane"/>
    <property type="evidence" value="ECO:0007669"/>
    <property type="project" value="TreeGrafter"/>
</dbReference>
<keyword evidence="4" id="KW-1185">Reference proteome</keyword>
<dbReference type="PANTHER" id="PTHR22754:SF32">
    <property type="entry name" value="DISCO-INTERACTING PROTEIN 2"/>
    <property type="match status" value="1"/>
</dbReference>
<dbReference type="AlphaFoldDB" id="Q2SG85"/>
<dbReference type="eggNOG" id="COG0318">
    <property type="taxonomic scope" value="Bacteria"/>
</dbReference>
<dbReference type="Pfam" id="PF00501">
    <property type="entry name" value="AMP-binding"/>
    <property type="match status" value="1"/>
</dbReference>
<accession>Q2SG85</accession>
<dbReference type="PANTHER" id="PTHR22754">
    <property type="entry name" value="DISCO-INTERACTING PROTEIN 2 DIP2 -RELATED"/>
    <property type="match status" value="1"/>
</dbReference>
<dbReference type="EMBL" id="CP000155">
    <property type="protein sequence ID" value="ABC30339.1"/>
    <property type="molecule type" value="Genomic_DNA"/>
</dbReference>
<comment type="similarity">
    <text evidence="1">Belongs to the ATP-dependent AMP-binding enzyme family.</text>
</comment>
<dbReference type="GO" id="GO:0070566">
    <property type="term" value="F:adenylyltransferase activity"/>
    <property type="evidence" value="ECO:0007669"/>
    <property type="project" value="TreeGrafter"/>
</dbReference>
<dbReference type="RefSeq" id="WP_011397407.1">
    <property type="nucleotide sequence ID" value="NC_007645.1"/>
</dbReference>
<dbReference type="KEGG" id="hch:HCH_03599"/>
<evidence type="ECO:0000313" key="4">
    <source>
        <dbReference type="Proteomes" id="UP000000238"/>
    </source>
</evidence>
<dbReference type="SUPFAM" id="SSF56801">
    <property type="entry name" value="Acetyl-CoA synthetase-like"/>
    <property type="match status" value="1"/>
</dbReference>
<dbReference type="Proteomes" id="UP000000238">
    <property type="component" value="Chromosome"/>
</dbReference>
<evidence type="ECO:0000313" key="3">
    <source>
        <dbReference type="EMBL" id="ABC30339.1"/>
    </source>
</evidence>
<evidence type="ECO:0000259" key="2">
    <source>
        <dbReference type="Pfam" id="PF00501"/>
    </source>
</evidence>
<dbReference type="InterPro" id="IPR042099">
    <property type="entry name" value="ANL_N_sf"/>
</dbReference>
<protein>
    <submittedName>
        <fullName evidence="3">Acyl-CoA synthetases (AMP-forming)/AMP-acid ligases II</fullName>
    </submittedName>
</protein>
<dbReference type="InterPro" id="IPR045851">
    <property type="entry name" value="AMP-bd_C_sf"/>
</dbReference>
<dbReference type="Gene3D" id="3.40.50.12780">
    <property type="entry name" value="N-terminal domain of ligase-like"/>
    <property type="match status" value="1"/>
</dbReference>
<sequence length="552" mass="61467">MDDQTLHHHQEKSVATLLVEALKSSPQPYILTYLNKGGELGETRYTPSQLLAESAQYAERLRADMNGARTALLSMEPGCHFVIALLGCIFSGITAIPVPAPRSPKEMVRLQAIMSDSHTRQIICDANTLAYFQKETSDDDRLQLIHISIDANEVDSRAGAFIQEPTITPFISPHEPVIIQYTSGSTKAPRGVKVSERNILANQRISAEKWRFAPEKNMLSWLPHYHDMGLFGSIIYPLMTGMQCILMSPVDFIKQPLRWLSAVSKHRAAISGGPAFAYQLCLDIAPDDFIRGLDLSCWQAAYCGADYVPHQLLENVRKRFSAAGLHSRSVLACYGLAESTLYVGGEKIWEDLPEVFAQRSNPLTTCEGCYLGRTFDHIRILSSEGGKEQPPGETGKIYISSDSVTEGYVNAELPVFEENGRTWLDTGDIGFIKDNFLFITGREKDMVVIHGKNIFTNDLALNAANTINTLNPNACVLYKREPDHRLTMLIETKNKTAEFDEEQVALIKRQVFDEFGVSLMDVSILPRGSMPRTSSGKVQADLVRRSYAEQAV</sequence>
<proteinExistence type="inferred from homology"/>
<reference evidence="3 4" key="1">
    <citation type="journal article" date="2005" name="Nucleic Acids Res.">
        <title>Genomic blueprint of Hahella chejuensis, a marine microbe producing an algicidal agent.</title>
        <authorList>
            <person name="Jeong H."/>
            <person name="Yim J.H."/>
            <person name="Lee C."/>
            <person name="Choi S.-H."/>
            <person name="Park Y.K."/>
            <person name="Yoon S.H."/>
            <person name="Hur C.-G."/>
            <person name="Kang H.-Y."/>
            <person name="Kim D."/>
            <person name="Lee H.H."/>
            <person name="Park K.H."/>
            <person name="Park S.-H."/>
            <person name="Park H.-S."/>
            <person name="Lee H.K."/>
            <person name="Oh T.K."/>
            <person name="Kim J.F."/>
        </authorList>
    </citation>
    <scope>NUCLEOTIDE SEQUENCE [LARGE SCALE GENOMIC DNA]</scope>
    <source>
        <strain evidence="3 4">KCTC 2396</strain>
    </source>
</reference>
<name>Q2SG85_HAHCH</name>
<keyword evidence="3" id="KW-0436">Ligase</keyword>